<evidence type="ECO:0000313" key="3">
    <source>
        <dbReference type="Proteomes" id="UP000286974"/>
    </source>
</evidence>
<gene>
    <name evidence="2" type="ORF">NBRC111893_197</name>
</gene>
<accession>A0A401FIG3</accession>
<proteinExistence type="predicted"/>
<dbReference type="OrthoDB" id="2326259at2"/>
<dbReference type="RefSeq" id="WP_125007638.1">
    <property type="nucleotide sequence ID" value="NZ_BEXA01000001.1"/>
</dbReference>
<protein>
    <submittedName>
        <fullName evidence="2">Uncharacterized protein</fullName>
    </submittedName>
</protein>
<dbReference type="Proteomes" id="UP000286974">
    <property type="component" value="Unassembled WGS sequence"/>
</dbReference>
<evidence type="ECO:0000313" key="2">
    <source>
        <dbReference type="EMBL" id="GAY72051.1"/>
    </source>
</evidence>
<name>A0A401FIG3_9LACO</name>
<dbReference type="EMBL" id="BEXA01000001">
    <property type="protein sequence ID" value="GAY72051.1"/>
    <property type="molecule type" value="Genomic_DNA"/>
</dbReference>
<reference evidence="2 3" key="1">
    <citation type="submission" date="2017-11" db="EMBL/GenBank/DDBJ databases">
        <title>Draft Genome Sequence of Lactobacillus curieae NBRC 111893 isolated from Koso, a Japanese sugar-Vegetable Fermented Beverage.</title>
        <authorList>
            <person name="Chiou T.Y."/>
            <person name="Oshima K."/>
            <person name="Suda W."/>
            <person name="Hattori M."/>
            <person name="Takahashi T."/>
        </authorList>
    </citation>
    <scope>NUCLEOTIDE SEQUENCE [LARGE SCALE GENOMIC DNA]</scope>
    <source>
        <strain evidence="2 3">NBRC111893</strain>
    </source>
</reference>
<keyword evidence="3" id="KW-1185">Reference proteome</keyword>
<dbReference type="AlphaFoldDB" id="A0A401FIG3"/>
<keyword evidence="1" id="KW-0732">Signal</keyword>
<evidence type="ECO:0000256" key="1">
    <source>
        <dbReference type="SAM" id="SignalP"/>
    </source>
</evidence>
<organism evidence="2 3">
    <name type="scientific">Lentilactobacillus kosonis</name>
    <dbReference type="NCBI Taxonomy" id="2810561"/>
    <lineage>
        <taxon>Bacteria</taxon>
        <taxon>Bacillati</taxon>
        <taxon>Bacillota</taxon>
        <taxon>Bacilli</taxon>
        <taxon>Lactobacillales</taxon>
        <taxon>Lactobacillaceae</taxon>
        <taxon>Lentilactobacillus</taxon>
    </lineage>
</organism>
<comment type="caution">
    <text evidence="2">The sequence shown here is derived from an EMBL/GenBank/DDBJ whole genome shotgun (WGS) entry which is preliminary data.</text>
</comment>
<sequence length="131" mass="14828">MKKVFLWGTVILGMFGILMTSTTNANAATWHKGVPTFLKSGFWNTHADDSYIQFTDQAVYYITPANNYYMAVIGTHPSYKKSNKTYTIRHVIYDNKDLSLKATPISHNKVKFSPLVPGKHIMTRISKLPAL</sequence>
<feature type="signal peptide" evidence="1">
    <location>
        <begin position="1"/>
        <end position="27"/>
    </location>
</feature>
<feature type="chain" id="PRO_5019262034" evidence="1">
    <location>
        <begin position="28"/>
        <end position="131"/>
    </location>
</feature>